<comment type="caution">
    <text evidence="2">The sequence shown here is derived from an EMBL/GenBank/DDBJ whole genome shotgun (WGS) entry which is preliminary data.</text>
</comment>
<gene>
    <name evidence="2" type="ORF">OWO01_14970</name>
</gene>
<feature type="transmembrane region" description="Helical" evidence="1">
    <location>
        <begin position="15"/>
        <end position="36"/>
    </location>
</feature>
<dbReference type="EMBL" id="JAPRAT010000040">
    <property type="protein sequence ID" value="MCZ0704511.1"/>
    <property type="molecule type" value="Genomic_DNA"/>
</dbReference>
<evidence type="ECO:0000256" key="1">
    <source>
        <dbReference type="SAM" id="Phobius"/>
    </source>
</evidence>
<organism evidence="2 3">
    <name type="scientific">Natronobacillus azotifigens</name>
    <dbReference type="NCBI Taxonomy" id="472978"/>
    <lineage>
        <taxon>Bacteria</taxon>
        <taxon>Bacillati</taxon>
        <taxon>Bacillota</taxon>
        <taxon>Bacilli</taxon>
        <taxon>Bacillales</taxon>
        <taxon>Bacillaceae</taxon>
        <taxon>Natronobacillus</taxon>
    </lineage>
</organism>
<feature type="transmembrane region" description="Helical" evidence="1">
    <location>
        <begin position="389"/>
        <end position="410"/>
    </location>
</feature>
<keyword evidence="3" id="KW-1185">Reference proteome</keyword>
<keyword evidence="1" id="KW-0812">Transmembrane</keyword>
<reference evidence="2" key="1">
    <citation type="submission" date="2022-11" db="EMBL/GenBank/DDBJ databases">
        <title>WGS of Natronobacillus azotifigens 24KS-1, an anaerobic diazotrophic haloalkaliphile from soda-rich habitats.</title>
        <authorList>
            <person name="Sorokin D.Y."/>
            <person name="Merkel A.Y."/>
        </authorList>
    </citation>
    <scope>NUCLEOTIDE SEQUENCE</scope>
    <source>
        <strain evidence="2">24KS-1</strain>
    </source>
</reference>
<dbReference type="RefSeq" id="WP_268781285.1">
    <property type="nucleotide sequence ID" value="NZ_JAPRAT010000040.1"/>
</dbReference>
<dbReference type="AlphaFoldDB" id="A0A9J6RG19"/>
<protein>
    <submittedName>
        <fullName evidence="2">Uncharacterized protein</fullName>
    </submittedName>
</protein>
<keyword evidence="1" id="KW-0472">Membrane</keyword>
<dbReference type="Proteomes" id="UP001084197">
    <property type="component" value="Unassembled WGS sequence"/>
</dbReference>
<evidence type="ECO:0000313" key="2">
    <source>
        <dbReference type="EMBL" id="MCZ0704511.1"/>
    </source>
</evidence>
<evidence type="ECO:0000313" key="3">
    <source>
        <dbReference type="Proteomes" id="UP001084197"/>
    </source>
</evidence>
<accession>A0A9J6RG19</accession>
<sequence length="422" mass="48935">MKTLYIAKKFFSKHLIANLLIIIEIALALLLITLLVNRYDYYFKTYHDYKDSPIQHALFFMGREETIIDEEDFDALIKDYHQDLIEDLKDHADIEGISVYSYFSEDNGENAVFVYDDITAGYLGLKEDVEGEWLFESDTNNIYPVIVYNGENINKGDTLILDLELYNQFSTPSRQWDEIEERSEAFEVVGLIDSTDSRILHSTIKSNASLDMDSLLQEITPFRDQTVYFMEYNDELFSDYRFSTDNFFIYLNEQASKDSIEALKATLTNYGYVVEGSEMINLSKKRANQYLANDFSLFFSLAGIALVSLLSITYLNVKKMIKSISIYYVNGCSFKKAMSIYLVYLLLLIILSFLIYWSVLGFLNNRVATMDFSTDRDSLLYQFDWKVQVQSLGLLSIVLIFGSYLPFVLISRKSKLTILKER</sequence>
<name>A0A9J6RG19_9BACI</name>
<feature type="transmembrane region" description="Helical" evidence="1">
    <location>
        <begin position="295"/>
        <end position="317"/>
    </location>
</feature>
<keyword evidence="1" id="KW-1133">Transmembrane helix</keyword>
<proteinExistence type="predicted"/>
<feature type="transmembrane region" description="Helical" evidence="1">
    <location>
        <begin position="338"/>
        <end position="359"/>
    </location>
</feature>